<name>A0A9Q3V093_9FLAO</name>
<reference evidence="2" key="1">
    <citation type="submission" date="2021-11" db="EMBL/GenBank/DDBJ databases">
        <title>Description of novel Chryseobacterium species.</title>
        <authorList>
            <person name="Saticioglu I.B."/>
            <person name="Ay H."/>
            <person name="Altun S."/>
            <person name="Duman M."/>
        </authorList>
    </citation>
    <scope>NUCLEOTIDE SEQUENCE</scope>
    <source>
        <strain evidence="2">C-39</strain>
    </source>
</reference>
<proteinExistence type="predicted"/>
<evidence type="ECO:0000313" key="2">
    <source>
        <dbReference type="EMBL" id="MCC9036599.1"/>
    </source>
</evidence>
<sequence>MKNCIIFLLILCTQKFFSQKGNFNLESEIRLEKQVKFSKIIDSLIEVEPKQYSTLIADGSSIYSDKENKKLGEGGFTIYVMRSIMTKKIIKISKSSVMHVKENMKNSEGLKYEIYFDDNETPIFSKITENHYNTKEVLNSSLYFLSLPKDLKILDEIYYSNIESKQKLLEIFEIVNTYKTDRF</sequence>
<accession>A0A9Q3V093</accession>
<keyword evidence="3" id="KW-1185">Reference proteome</keyword>
<dbReference type="RefSeq" id="WP_191181131.1">
    <property type="nucleotide sequence ID" value="NZ_JACXXP010000039.1"/>
</dbReference>
<dbReference type="EMBL" id="JACXXP010000039">
    <property type="protein sequence ID" value="MBD3906737.1"/>
    <property type="molecule type" value="Genomic_DNA"/>
</dbReference>
<dbReference type="Proteomes" id="UP000603715">
    <property type="component" value="Unassembled WGS sequence"/>
</dbReference>
<dbReference type="AlphaFoldDB" id="A0A9Q3V093"/>
<protein>
    <submittedName>
        <fullName evidence="2">Uncharacterized protein</fullName>
    </submittedName>
</protein>
<organism evidence="2 4">
    <name type="scientific">Chryseobacterium muglaense</name>
    <dbReference type="NCBI Taxonomy" id="2893752"/>
    <lineage>
        <taxon>Bacteria</taxon>
        <taxon>Pseudomonadati</taxon>
        <taxon>Bacteroidota</taxon>
        <taxon>Flavobacteriia</taxon>
        <taxon>Flavobacteriales</taxon>
        <taxon>Weeksellaceae</taxon>
        <taxon>Chryseobacterium group</taxon>
        <taxon>Chryseobacterium</taxon>
    </lineage>
</organism>
<reference evidence="3" key="2">
    <citation type="submission" date="2023-07" db="EMBL/GenBank/DDBJ databases">
        <title>Description of novel Chryseobacterium sp. strain C-2.</title>
        <authorList>
            <person name="Saticioglu I.B."/>
        </authorList>
    </citation>
    <scope>NUCLEOTIDE SEQUENCE [LARGE SCALE GENOMIC DNA]</scope>
    <source>
        <strain evidence="3">C-2</strain>
    </source>
</reference>
<dbReference type="Proteomes" id="UP001107960">
    <property type="component" value="Unassembled WGS sequence"/>
</dbReference>
<reference evidence="1" key="3">
    <citation type="submission" date="2024-05" db="EMBL/GenBank/DDBJ databases">
        <title>Description of novel Chryseobacterium sp. strain C-2.</title>
        <authorList>
            <person name="Saticioglu I.B."/>
        </authorList>
    </citation>
    <scope>NUCLEOTIDE SEQUENCE</scope>
    <source>
        <strain evidence="1">C-2</strain>
    </source>
</reference>
<evidence type="ECO:0000313" key="3">
    <source>
        <dbReference type="Proteomes" id="UP000603715"/>
    </source>
</evidence>
<evidence type="ECO:0000313" key="1">
    <source>
        <dbReference type="EMBL" id="MBD3906737.1"/>
    </source>
</evidence>
<dbReference type="EMBL" id="JAJJML010000001">
    <property type="protein sequence ID" value="MCC9036599.1"/>
    <property type="molecule type" value="Genomic_DNA"/>
</dbReference>
<gene>
    <name evidence="1" type="ORF">IEW27_19315</name>
    <name evidence="2" type="ORF">LNP80_20555</name>
</gene>
<evidence type="ECO:0000313" key="4">
    <source>
        <dbReference type="Proteomes" id="UP001107960"/>
    </source>
</evidence>
<comment type="caution">
    <text evidence="2">The sequence shown here is derived from an EMBL/GenBank/DDBJ whole genome shotgun (WGS) entry which is preliminary data.</text>
</comment>